<dbReference type="STRING" id="766136.BHF68_08970"/>
<dbReference type="PIRSF" id="PIRSF001369">
    <property type="entry name" value="Citrate_synth"/>
    <property type="match status" value="1"/>
</dbReference>
<dbReference type="PANTHER" id="PTHR11739:SF4">
    <property type="entry name" value="CITRATE SYNTHASE, PEROXISOMAL"/>
    <property type="match status" value="1"/>
</dbReference>
<dbReference type="InterPro" id="IPR036969">
    <property type="entry name" value="Citrate_synthase_sf"/>
</dbReference>
<comment type="caution">
    <text evidence="7">The sequence shown here is derived from an EMBL/GenBank/DDBJ whole genome shotgun (WGS) entry which is preliminary data.</text>
</comment>
<gene>
    <name evidence="7" type="ORF">BHF68_08970</name>
</gene>
<proteinExistence type="inferred from homology"/>
<dbReference type="NCBIfam" id="NF010635">
    <property type="entry name" value="PRK14032.1"/>
    <property type="match status" value="1"/>
</dbReference>
<dbReference type="Proteomes" id="UP000094296">
    <property type="component" value="Unassembled WGS sequence"/>
</dbReference>
<evidence type="ECO:0000256" key="1">
    <source>
        <dbReference type="ARBA" id="ARBA00005163"/>
    </source>
</evidence>
<dbReference type="Pfam" id="PF00285">
    <property type="entry name" value="Citrate_synt"/>
    <property type="match status" value="1"/>
</dbReference>
<dbReference type="GO" id="GO:0036440">
    <property type="term" value="F:citrate synthase activity"/>
    <property type="evidence" value="ECO:0007669"/>
    <property type="project" value="UniProtKB-EC"/>
</dbReference>
<dbReference type="UniPathway" id="UPA00223"/>
<dbReference type="Gene3D" id="1.10.580.10">
    <property type="entry name" value="Citrate Synthase, domain 1"/>
    <property type="match status" value="1"/>
</dbReference>
<dbReference type="InterPro" id="IPR016143">
    <property type="entry name" value="Citrate_synth-like_sm_a-sub"/>
</dbReference>
<dbReference type="GO" id="GO:0005829">
    <property type="term" value="C:cytosol"/>
    <property type="evidence" value="ECO:0007669"/>
    <property type="project" value="TreeGrafter"/>
</dbReference>
<dbReference type="PRINTS" id="PR00143">
    <property type="entry name" value="CITRTSNTHASE"/>
</dbReference>
<dbReference type="EMBL" id="MIJE01000032">
    <property type="protein sequence ID" value="OEF96283.1"/>
    <property type="molecule type" value="Genomic_DNA"/>
</dbReference>
<dbReference type="SUPFAM" id="SSF48256">
    <property type="entry name" value="Citrate synthase"/>
    <property type="match status" value="1"/>
</dbReference>
<feature type="active site" evidence="6">
    <location>
        <position position="328"/>
    </location>
</feature>
<evidence type="ECO:0000313" key="8">
    <source>
        <dbReference type="Proteomes" id="UP000094296"/>
    </source>
</evidence>
<evidence type="ECO:0000256" key="3">
    <source>
        <dbReference type="ARBA" id="ARBA00022679"/>
    </source>
</evidence>
<dbReference type="GO" id="GO:0005975">
    <property type="term" value="P:carbohydrate metabolic process"/>
    <property type="evidence" value="ECO:0007669"/>
    <property type="project" value="TreeGrafter"/>
</dbReference>
<keyword evidence="3 5" id="KW-0808">Transferase</keyword>
<dbReference type="OrthoDB" id="9800864at2"/>
<dbReference type="Gene3D" id="1.10.230.10">
    <property type="entry name" value="Cytochrome P450-Terp, domain 2"/>
    <property type="match status" value="1"/>
</dbReference>
<sequence>MNEQQRKKIEELSLIVEQESYIDSNLYANYDVKRGLRNSNGTGVLAGLSKVGEVHGYYVEDGDVMPDHGKLYYRGKNVYDIVDGFQKDKRFGFEEVCYLLLFGKLPTALELNEFSDLLGELRELEDGFVRGMILKAPSTDIMNKLARSVLAKYSYDDNPDDTSTANVIRQSIELIAQFPSIMAYGYQAKSHYHNNESLFLHKPKRELSTAENILTMMRHDSDYSRVEAEILDLSLVLHAEHGGGNNSSFVTRVVTSSGSDTYSAIAAAIGSLKGPKHGGANMKVLAMMNDIKRNVKKWDNKEEIKRYLTKIINKEAFDGSGLIYGMGHAIYTLSDPRAVLLKQKAIELAKEKDKMLELNLYLAIEELTPQVFTEVKGIDKHIAANVDLYSGFVYEILNIPPDIYTPLFATARIPGWCAHRIEELLTGHRIIRPAYKSVVTKHKYRPLSER</sequence>
<dbReference type="GO" id="GO:0006099">
    <property type="term" value="P:tricarboxylic acid cycle"/>
    <property type="evidence" value="ECO:0007669"/>
    <property type="project" value="UniProtKB-UniPathway"/>
</dbReference>
<feature type="active site" evidence="6">
    <location>
        <position position="387"/>
    </location>
</feature>
<keyword evidence="8" id="KW-1185">Reference proteome</keyword>
<accession>A0A1E5G0L1</accession>
<dbReference type="CDD" id="cd06113">
    <property type="entry name" value="citrate_synt_like_1_2"/>
    <property type="match status" value="1"/>
</dbReference>
<name>A0A1E5G0L1_9FIRM</name>
<dbReference type="AlphaFoldDB" id="A0A1E5G0L1"/>
<evidence type="ECO:0000256" key="6">
    <source>
        <dbReference type="PIRSR" id="PIRSR001369-1"/>
    </source>
</evidence>
<dbReference type="InterPro" id="IPR024176">
    <property type="entry name" value="Citrate_synthase_bac-typ"/>
</dbReference>
<dbReference type="PANTHER" id="PTHR11739">
    <property type="entry name" value="CITRATE SYNTHASE"/>
    <property type="match status" value="1"/>
</dbReference>
<comment type="catalytic activity">
    <reaction evidence="4">
        <text>oxaloacetate + acetyl-CoA + H2O = citrate + CoA + H(+)</text>
        <dbReference type="Rhea" id="RHEA:16845"/>
        <dbReference type="ChEBI" id="CHEBI:15377"/>
        <dbReference type="ChEBI" id="CHEBI:15378"/>
        <dbReference type="ChEBI" id="CHEBI:16452"/>
        <dbReference type="ChEBI" id="CHEBI:16947"/>
        <dbReference type="ChEBI" id="CHEBI:57287"/>
        <dbReference type="ChEBI" id="CHEBI:57288"/>
        <dbReference type="EC" id="2.3.3.16"/>
    </reaction>
</comment>
<organism evidence="7 8">
    <name type="scientific">Desulfuribacillus alkaliarsenatis</name>
    <dbReference type="NCBI Taxonomy" id="766136"/>
    <lineage>
        <taxon>Bacteria</taxon>
        <taxon>Bacillati</taxon>
        <taxon>Bacillota</taxon>
        <taxon>Desulfuribacillia</taxon>
        <taxon>Desulfuribacillales</taxon>
        <taxon>Desulfuribacillaceae</taxon>
        <taxon>Desulfuribacillus</taxon>
    </lineage>
</organism>
<dbReference type="RefSeq" id="WP_069643789.1">
    <property type="nucleotide sequence ID" value="NZ_MIJE01000032.1"/>
</dbReference>
<evidence type="ECO:0000313" key="7">
    <source>
        <dbReference type="EMBL" id="OEF96283.1"/>
    </source>
</evidence>
<dbReference type="InterPro" id="IPR002020">
    <property type="entry name" value="Citrate_synthase"/>
</dbReference>
<comment type="similarity">
    <text evidence="2 5">Belongs to the citrate synthase family.</text>
</comment>
<dbReference type="InterPro" id="IPR016142">
    <property type="entry name" value="Citrate_synth-like_lrg_a-sub"/>
</dbReference>
<evidence type="ECO:0000256" key="4">
    <source>
        <dbReference type="ARBA" id="ARBA00049288"/>
    </source>
</evidence>
<evidence type="ECO:0000256" key="5">
    <source>
        <dbReference type="PIRNR" id="PIRNR001369"/>
    </source>
</evidence>
<protein>
    <recommendedName>
        <fullName evidence="5">Citrate synthase</fullName>
    </recommendedName>
</protein>
<evidence type="ECO:0000256" key="2">
    <source>
        <dbReference type="ARBA" id="ARBA00010566"/>
    </source>
</evidence>
<comment type="pathway">
    <text evidence="1">Carbohydrate metabolism; tricarboxylic acid cycle.</text>
</comment>
<reference evidence="7 8" key="1">
    <citation type="submission" date="2016-09" db="EMBL/GenBank/DDBJ databases">
        <title>Draft genome sequence for the type strain of Desulfuribacillus alkaliarsenatis AHT28, an obligately anaerobic, sulfidogenic bacterium isolated from Russian soda lake sediments.</title>
        <authorList>
            <person name="Abin C.A."/>
            <person name="Hollibaugh J.T."/>
        </authorList>
    </citation>
    <scope>NUCLEOTIDE SEQUENCE [LARGE SCALE GENOMIC DNA]</scope>
    <source>
        <strain evidence="7 8">AHT28</strain>
    </source>
</reference>